<sequence>MNLEYENRRVLIVGGSYGIGLASAKLAAAEGARVAIVSRSAENIEKAAAQIEAETGHAPLTIVADVTEENAAQTIADAVLQAWGGLDVLVTAVGGSIRSGFADLTDEQWLGNYTFNVLSTVRTIRAFLPMLGEGSAPAIVMLGAAASKMPYAHQVVSNVHKAGLLGLNKTLAAELAADGIRVNLVAPGRTLTPLWTNRADKLATDEGRTRDEVLSDFSKDIPLGRFGEAVEIARMVIWLASPCASYVTGQAVNVDGGIARGLL</sequence>
<dbReference type="PANTHER" id="PTHR42879:SF6">
    <property type="entry name" value="NADPH-DEPENDENT REDUCTASE BACG"/>
    <property type="match status" value="1"/>
</dbReference>
<dbReference type="SUPFAM" id="SSF51735">
    <property type="entry name" value="NAD(P)-binding Rossmann-fold domains"/>
    <property type="match status" value="1"/>
</dbReference>
<dbReference type="EMBL" id="JALZWP010000020">
    <property type="protein sequence ID" value="MCL1629988.1"/>
    <property type="molecule type" value="Genomic_DNA"/>
</dbReference>
<evidence type="ECO:0000313" key="2">
    <source>
        <dbReference type="EMBL" id="MCL1629988.1"/>
    </source>
</evidence>
<accession>A0ABT0M560</accession>
<comment type="similarity">
    <text evidence="1">Belongs to the short-chain dehydrogenases/reductases (SDR) family.</text>
</comment>
<reference evidence="2 3" key="1">
    <citation type="submission" date="2022-05" db="EMBL/GenBank/DDBJ databases">
        <title>Seasonal and diel survey of microbial diversity of the Tyrrhenian coast.</title>
        <authorList>
            <person name="Gattoni G."/>
            <person name="Corral P."/>
        </authorList>
    </citation>
    <scope>NUCLEOTIDE SEQUENCE [LARGE SCALE GENOMIC DNA]</scope>
    <source>
        <strain evidence="2 3">V10</strain>
    </source>
</reference>
<dbReference type="InterPro" id="IPR050259">
    <property type="entry name" value="SDR"/>
</dbReference>
<dbReference type="Pfam" id="PF13561">
    <property type="entry name" value="adh_short_C2"/>
    <property type="match status" value="1"/>
</dbReference>
<name>A0ABT0M560_9RHOB</name>
<dbReference type="PRINTS" id="PR00081">
    <property type="entry name" value="GDHRDH"/>
</dbReference>
<dbReference type="Gene3D" id="3.40.50.720">
    <property type="entry name" value="NAD(P)-binding Rossmann-like Domain"/>
    <property type="match status" value="1"/>
</dbReference>
<keyword evidence="3" id="KW-1185">Reference proteome</keyword>
<dbReference type="RefSeq" id="WP_249060490.1">
    <property type="nucleotide sequence ID" value="NZ_JALZWP010000020.1"/>
</dbReference>
<gene>
    <name evidence="2" type="ORF">M3N55_14730</name>
</gene>
<dbReference type="Proteomes" id="UP001202550">
    <property type="component" value="Unassembled WGS sequence"/>
</dbReference>
<dbReference type="InterPro" id="IPR002347">
    <property type="entry name" value="SDR_fam"/>
</dbReference>
<evidence type="ECO:0000313" key="3">
    <source>
        <dbReference type="Proteomes" id="UP001202550"/>
    </source>
</evidence>
<evidence type="ECO:0000256" key="1">
    <source>
        <dbReference type="ARBA" id="ARBA00006484"/>
    </source>
</evidence>
<dbReference type="PANTHER" id="PTHR42879">
    <property type="entry name" value="3-OXOACYL-(ACYL-CARRIER-PROTEIN) REDUCTASE"/>
    <property type="match status" value="1"/>
</dbReference>
<organism evidence="2 3">
    <name type="scientific">Roseinatronobacter domitianus</name>
    <dbReference type="NCBI Taxonomy" id="2940293"/>
    <lineage>
        <taxon>Bacteria</taxon>
        <taxon>Pseudomonadati</taxon>
        <taxon>Pseudomonadota</taxon>
        <taxon>Alphaproteobacteria</taxon>
        <taxon>Rhodobacterales</taxon>
        <taxon>Paracoccaceae</taxon>
        <taxon>Roseinatronobacter</taxon>
    </lineage>
</organism>
<comment type="caution">
    <text evidence="2">The sequence shown here is derived from an EMBL/GenBank/DDBJ whole genome shotgun (WGS) entry which is preliminary data.</text>
</comment>
<proteinExistence type="inferred from homology"/>
<dbReference type="InterPro" id="IPR036291">
    <property type="entry name" value="NAD(P)-bd_dom_sf"/>
</dbReference>
<protein>
    <submittedName>
        <fullName evidence="2">SDR family oxidoreductase</fullName>
    </submittedName>
</protein>